<proteinExistence type="predicted"/>
<gene>
    <name evidence="3" type="ORF">ACFSC0_09400</name>
</gene>
<protein>
    <submittedName>
        <fullName evidence="3">GNAT family N-acetyltransferase</fullName>
        <ecNumber evidence="3">2.3.-.-</ecNumber>
    </submittedName>
</protein>
<keyword evidence="4" id="KW-1185">Reference proteome</keyword>
<keyword evidence="3" id="KW-0012">Acyltransferase</keyword>
<dbReference type="Proteomes" id="UP001597237">
    <property type="component" value="Unassembled WGS sequence"/>
</dbReference>
<evidence type="ECO:0000256" key="1">
    <source>
        <dbReference type="SAM" id="Phobius"/>
    </source>
</evidence>
<keyword evidence="3" id="KW-0808">Transferase</keyword>
<dbReference type="EMBL" id="JBHUEY010000001">
    <property type="protein sequence ID" value="MFD1783606.1"/>
    <property type="molecule type" value="Genomic_DNA"/>
</dbReference>
<evidence type="ECO:0000313" key="3">
    <source>
        <dbReference type="EMBL" id="MFD1783606.1"/>
    </source>
</evidence>
<evidence type="ECO:0000259" key="2">
    <source>
        <dbReference type="PROSITE" id="PS51186"/>
    </source>
</evidence>
<dbReference type="GO" id="GO:0016746">
    <property type="term" value="F:acyltransferase activity"/>
    <property type="evidence" value="ECO:0007669"/>
    <property type="project" value="UniProtKB-KW"/>
</dbReference>
<feature type="transmembrane region" description="Helical" evidence="1">
    <location>
        <begin position="46"/>
        <end position="69"/>
    </location>
</feature>
<dbReference type="InterPro" id="IPR016181">
    <property type="entry name" value="Acyl_CoA_acyltransferase"/>
</dbReference>
<dbReference type="InterPro" id="IPR000182">
    <property type="entry name" value="GNAT_dom"/>
</dbReference>
<keyword evidence="1" id="KW-1133">Transmembrane helix</keyword>
<keyword evidence="1" id="KW-0472">Membrane</keyword>
<dbReference type="Pfam" id="PF13302">
    <property type="entry name" value="Acetyltransf_3"/>
    <property type="match status" value="1"/>
</dbReference>
<reference evidence="4" key="1">
    <citation type="journal article" date="2019" name="Int. J. Syst. Evol. Microbiol.">
        <title>The Global Catalogue of Microorganisms (GCM) 10K type strain sequencing project: providing services to taxonomists for standard genome sequencing and annotation.</title>
        <authorList>
            <consortium name="The Broad Institute Genomics Platform"/>
            <consortium name="The Broad Institute Genome Sequencing Center for Infectious Disease"/>
            <person name="Wu L."/>
            <person name="Ma J."/>
        </authorList>
    </citation>
    <scope>NUCLEOTIDE SEQUENCE [LARGE SCALE GENOMIC DNA]</scope>
    <source>
        <strain evidence="4">DFY28</strain>
    </source>
</reference>
<feature type="domain" description="N-acetyltransferase" evidence="2">
    <location>
        <begin position="12"/>
        <end position="164"/>
    </location>
</feature>
<dbReference type="Gene3D" id="3.40.630.30">
    <property type="match status" value="1"/>
</dbReference>
<organism evidence="3 4">
    <name type="scientific">Phenylobacterium terrae</name>
    <dbReference type="NCBI Taxonomy" id="2665495"/>
    <lineage>
        <taxon>Bacteria</taxon>
        <taxon>Pseudomonadati</taxon>
        <taxon>Pseudomonadota</taxon>
        <taxon>Alphaproteobacteria</taxon>
        <taxon>Caulobacterales</taxon>
        <taxon>Caulobacteraceae</taxon>
        <taxon>Phenylobacterium</taxon>
    </lineage>
</organism>
<comment type="caution">
    <text evidence="3">The sequence shown here is derived from an EMBL/GenBank/DDBJ whole genome shotgun (WGS) entry which is preliminary data.</text>
</comment>
<evidence type="ECO:0000313" key="4">
    <source>
        <dbReference type="Proteomes" id="UP001597237"/>
    </source>
</evidence>
<dbReference type="InterPro" id="IPR051531">
    <property type="entry name" value="N-acetyltransferase"/>
</dbReference>
<accession>A0ABW4N0W2</accession>
<dbReference type="PANTHER" id="PTHR43792">
    <property type="entry name" value="GNAT FAMILY, PUTATIVE (AFU_ORTHOLOGUE AFUA_3G00765)-RELATED-RELATED"/>
    <property type="match status" value="1"/>
</dbReference>
<dbReference type="EC" id="2.3.-.-" evidence="3"/>
<sequence>MSLGPTLTTERLILRPPAADDFEPWAAFAGDPEAAEFLGGAQPPEAAWRVMCTMTGAWTVAGFSMFSVIEKATGRWVGRLGPWRPLGWPGTEVGWGIAREHWGRGYATEGAAAAIDWAFDELGWTEVIHCIDAANFNSQAVAKRLGSRVLRQAVLPPPLSVPVEVWGQTREEWRERRGR</sequence>
<name>A0ABW4N0W2_9CAUL</name>
<dbReference type="RefSeq" id="WP_377283200.1">
    <property type="nucleotide sequence ID" value="NZ_JBHRSI010000008.1"/>
</dbReference>
<dbReference type="SUPFAM" id="SSF55729">
    <property type="entry name" value="Acyl-CoA N-acyltransferases (Nat)"/>
    <property type="match status" value="1"/>
</dbReference>
<dbReference type="PANTHER" id="PTHR43792:SF1">
    <property type="entry name" value="N-ACETYLTRANSFERASE DOMAIN-CONTAINING PROTEIN"/>
    <property type="match status" value="1"/>
</dbReference>
<keyword evidence="1" id="KW-0812">Transmembrane</keyword>
<dbReference type="PROSITE" id="PS51186">
    <property type="entry name" value="GNAT"/>
    <property type="match status" value="1"/>
</dbReference>